<dbReference type="EMBL" id="MT143998">
    <property type="protein sequence ID" value="QJA45864.1"/>
    <property type="molecule type" value="Genomic_DNA"/>
</dbReference>
<protein>
    <submittedName>
        <fullName evidence="1">Uncharacterized protein</fullName>
    </submittedName>
</protein>
<evidence type="ECO:0000313" key="1">
    <source>
        <dbReference type="EMBL" id="QJA45864.1"/>
    </source>
</evidence>
<name>A0A6H1ZE83_9ZZZZ</name>
<sequence>MTTNTPYEILVGVGAMYIATALTAMPAVNATPNGSWRAVGDTEDGVKVAKTRSLDYHRTDQKTGPVKATLSEEGLEIETKLVSATLENLADVLNLTVTDVPPGVGTIGTRKVGLHSMGVVEFALLFRGKSPYGDFPAQFYVPRGVFDDDVEQEYTKDGKAVIPLKMVALENSNAATEDERFGIYIAQDAAAT</sequence>
<evidence type="ECO:0000313" key="2">
    <source>
        <dbReference type="EMBL" id="QJH96072.1"/>
    </source>
</evidence>
<accession>A0A6H1ZE83</accession>
<organism evidence="1">
    <name type="scientific">viral metagenome</name>
    <dbReference type="NCBI Taxonomy" id="1070528"/>
    <lineage>
        <taxon>unclassified sequences</taxon>
        <taxon>metagenomes</taxon>
        <taxon>organismal metagenomes</taxon>
    </lineage>
</organism>
<gene>
    <name evidence="1" type="ORF">TM448A00285_0042</name>
    <name evidence="2" type="ORF">TM448B00616_0034</name>
</gene>
<dbReference type="Pfam" id="PF25681">
    <property type="entry name" value="Phage_TTP_17"/>
    <property type="match status" value="1"/>
</dbReference>
<dbReference type="InterPro" id="IPR058154">
    <property type="entry name" value="Bxb1_TTP-like"/>
</dbReference>
<proteinExistence type="predicted"/>
<dbReference type="AlphaFoldDB" id="A0A6H1ZE83"/>
<dbReference type="EMBL" id="MT144638">
    <property type="protein sequence ID" value="QJH96072.1"/>
    <property type="molecule type" value="Genomic_DNA"/>
</dbReference>
<reference evidence="1" key="1">
    <citation type="submission" date="2020-03" db="EMBL/GenBank/DDBJ databases">
        <title>The deep terrestrial virosphere.</title>
        <authorList>
            <person name="Holmfeldt K."/>
            <person name="Nilsson E."/>
            <person name="Simone D."/>
            <person name="Lopez-Fernandez M."/>
            <person name="Wu X."/>
            <person name="de Brujin I."/>
            <person name="Lundin D."/>
            <person name="Andersson A."/>
            <person name="Bertilsson S."/>
            <person name="Dopson M."/>
        </authorList>
    </citation>
    <scope>NUCLEOTIDE SEQUENCE</scope>
    <source>
        <strain evidence="1">TM448A00285</strain>
        <strain evidence="2">TM448B00616</strain>
    </source>
</reference>